<dbReference type="InterPro" id="IPR022907">
    <property type="entry name" value="VapC_family"/>
</dbReference>
<evidence type="ECO:0000256" key="2">
    <source>
        <dbReference type="ARBA" id="ARBA00022722"/>
    </source>
</evidence>
<evidence type="ECO:0000256" key="1">
    <source>
        <dbReference type="ARBA" id="ARBA00022649"/>
    </source>
</evidence>
<feature type="binding site" evidence="6">
    <location>
        <position position="139"/>
    </location>
    <ligand>
        <name>Mg(2+)</name>
        <dbReference type="ChEBI" id="CHEBI:18420"/>
    </ligand>
</feature>
<dbReference type="InterPro" id="IPR051619">
    <property type="entry name" value="TypeII_TA_RNase_PINc/VapC"/>
</dbReference>
<dbReference type="Pfam" id="PF01850">
    <property type="entry name" value="PIN"/>
    <property type="match status" value="1"/>
</dbReference>
<dbReference type="KEGG" id="huw:FPZ11_18885"/>
<feature type="domain" description="PIN" evidence="7">
    <location>
        <begin position="51"/>
        <end position="163"/>
    </location>
</feature>
<comment type="cofactor">
    <cofactor evidence="6">
        <name>Mg(2+)</name>
        <dbReference type="ChEBI" id="CHEBI:18420"/>
    </cofactor>
</comment>
<dbReference type="GO" id="GO:0090729">
    <property type="term" value="F:toxin activity"/>
    <property type="evidence" value="ECO:0007669"/>
    <property type="project" value="UniProtKB-KW"/>
</dbReference>
<accession>A0A5B8M803</accession>
<dbReference type="Gene3D" id="3.40.50.1010">
    <property type="entry name" value="5'-nuclease"/>
    <property type="match status" value="1"/>
</dbReference>
<evidence type="ECO:0000256" key="3">
    <source>
        <dbReference type="ARBA" id="ARBA00022723"/>
    </source>
</evidence>
<keyword evidence="3 6" id="KW-0479">Metal-binding</keyword>
<feature type="binding site" evidence="6">
    <location>
        <position position="54"/>
    </location>
    <ligand>
        <name>Mg(2+)</name>
        <dbReference type="ChEBI" id="CHEBI:18420"/>
    </ligand>
</feature>
<sequence length="174" mass="19270">MPDGAHTEASGRRSTRSFAEYMRRGRNGMRVSSTATASTAPTASSATPVRIVVDNSALIRWLAAGDVAERWFTADLRAPTLVDYEFVHALRGIVRGGALTLSRAREALDLFGELTIERHAAHRLLQPMWHLRDDLSTYDASYVALAQLLGAPLVTLDLRLARTVRRWCEVIVPE</sequence>
<evidence type="ECO:0000313" key="8">
    <source>
        <dbReference type="EMBL" id="QDZ16536.1"/>
    </source>
</evidence>
<keyword evidence="4 6" id="KW-0378">Hydrolase</keyword>
<evidence type="ECO:0000313" key="9">
    <source>
        <dbReference type="Proteomes" id="UP000320216"/>
    </source>
</evidence>
<evidence type="ECO:0000256" key="4">
    <source>
        <dbReference type="ARBA" id="ARBA00022801"/>
    </source>
</evidence>
<organism evidence="8 9">
    <name type="scientific">Humibacter ginsenosidimutans</name>
    <dbReference type="NCBI Taxonomy" id="2599293"/>
    <lineage>
        <taxon>Bacteria</taxon>
        <taxon>Bacillati</taxon>
        <taxon>Actinomycetota</taxon>
        <taxon>Actinomycetes</taxon>
        <taxon>Micrococcales</taxon>
        <taxon>Microbacteriaceae</taxon>
        <taxon>Humibacter</taxon>
    </lineage>
</organism>
<dbReference type="EC" id="3.1.-.-" evidence="6"/>
<reference evidence="8 9" key="1">
    <citation type="submission" date="2019-07" db="EMBL/GenBank/DDBJ databases">
        <title>Full genome sequence of Humibacter sp. WJ7-1.</title>
        <authorList>
            <person name="Im W.-T."/>
        </authorList>
    </citation>
    <scope>NUCLEOTIDE SEQUENCE [LARGE SCALE GENOMIC DNA]</scope>
    <source>
        <strain evidence="8 9">WJ7-1</strain>
    </source>
</reference>
<dbReference type="EMBL" id="CP042305">
    <property type="protein sequence ID" value="QDZ16536.1"/>
    <property type="molecule type" value="Genomic_DNA"/>
</dbReference>
<dbReference type="InterPro" id="IPR029060">
    <property type="entry name" value="PIN-like_dom_sf"/>
</dbReference>
<protein>
    <recommendedName>
        <fullName evidence="6">Ribonuclease VapC</fullName>
        <shortName evidence="6">RNase VapC</shortName>
        <ecNumber evidence="6">3.1.-.-</ecNumber>
    </recommendedName>
    <alternativeName>
        <fullName evidence="6">Toxin VapC</fullName>
    </alternativeName>
</protein>
<keyword evidence="9" id="KW-1185">Reference proteome</keyword>
<keyword evidence="6" id="KW-0800">Toxin</keyword>
<evidence type="ECO:0000259" key="7">
    <source>
        <dbReference type="Pfam" id="PF01850"/>
    </source>
</evidence>
<proteinExistence type="inferred from homology"/>
<comment type="similarity">
    <text evidence="6">Belongs to the PINc/VapC protein family.</text>
</comment>
<evidence type="ECO:0000256" key="5">
    <source>
        <dbReference type="ARBA" id="ARBA00022842"/>
    </source>
</evidence>
<dbReference type="Proteomes" id="UP000320216">
    <property type="component" value="Chromosome"/>
</dbReference>
<dbReference type="CDD" id="cd09873">
    <property type="entry name" value="PIN_Pae0151-like"/>
    <property type="match status" value="1"/>
</dbReference>
<keyword evidence="1 6" id="KW-1277">Toxin-antitoxin system</keyword>
<dbReference type="InterPro" id="IPR002716">
    <property type="entry name" value="PIN_dom"/>
</dbReference>
<dbReference type="HAMAP" id="MF_00265">
    <property type="entry name" value="VapC_Nob1"/>
    <property type="match status" value="1"/>
</dbReference>
<dbReference type="AlphaFoldDB" id="A0A5B8M803"/>
<dbReference type="PANTHER" id="PTHR35901">
    <property type="entry name" value="RIBONUCLEASE VAPC3"/>
    <property type="match status" value="1"/>
</dbReference>
<evidence type="ECO:0000256" key="6">
    <source>
        <dbReference type="HAMAP-Rule" id="MF_00265"/>
    </source>
</evidence>
<keyword evidence="5 6" id="KW-0460">Magnesium</keyword>
<dbReference type="PANTHER" id="PTHR35901:SF1">
    <property type="entry name" value="EXONUCLEASE VAPC9"/>
    <property type="match status" value="1"/>
</dbReference>
<dbReference type="OrthoDB" id="4377304at2"/>
<dbReference type="GO" id="GO:0000287">
    <property type="term" value="F:magnesium ion binding"/>
    <property type="evidence" value="ECO:0007669"/>
    <property type="project" value="UniProtKB-UniRule"/>
</dbReference>
<gene>
    <name evidence="6" type="primary">vapC</name>
    <name evidence="8" type="ORF">FPZ11_18885</name>
</gene>
<dbReference type="InterPro" id="IPR044153">
    <property type="entry name" value="PIN_Pae0151-like"/>
</dbReference>
<dbReference type="GO" id="GO:0016787">
    <property type="term" value="F:hydrolase activity"/>
    <property type="evidence" value="ECO:0007669"/>
    <property type="project" value="UniProtKB-KW"/>
</dbReference>
<dbReference type="SUPFAM" id="SSF88723">
    <property type="entry name" value="PIN domain-like"/>
    <property type="match status" value="1"/>
</dbReference>
<dbReference type="GO" id="GO:0004540">
    <property type="term" value="F:RNA nuclease activity"/>
    <property type="evidence" value="ECO:0007669"/>
    <property type="project" value="InterPro"/>
</dbReference>
<comment type="function">
    <text evidence="6">Toxic component of a toxin-antitoxin (TA) system. An RNase.</text>
</comment>
<keyword evidence="2 6" id="KW-0540">Nuclease</keyword>
<name>A0A5B8M803_9MICO</name>